<evidence type="ECO:0000259" key="6">
    <source>
        <dbReference type="PROSITE" id="PS50110"/>
    </source>
</evidence>
<dbReference type="Gene3D" id="1.10.10.10">
    <property type="entry name" value="Winged helix-like DNA-binding domain superfamily/Winged helix DNA-binding domain"/>
    <property type="match status" value="1"/>
</dbReference>
<dbReference type="PROSITE" id="PS50043">
    <property type="entry name" value="HTH_LUXR_2"/>
    <property type="match status" value="1"/>
</dbReference>
<dbReference type="SUPFAM" id="SSF46894">
    <property type="entry name" value="C-terminal effector domain of the bipartite response regulators"/>
    <property type="match status" value="1"/>
</dbReference>
<sequence length="206" mass="22541">MNPIDERLCVFLIDDDPAVRDSLSLLLGIKGYKTRMFDSAEAFLMAAAKGGRAWAGCVVTDIRMPGVSGLELQRLAGERGMALPFVIMTAHGDAACARQAFRQAAIDFLEKPFDDQDLIAAIEQAFACERQRLLADLHGQTMAGKLALLTEREREVCDLMIQGLSNHEIAARLGISHRTAQVHRGRVMQKMEAESLAGLIAACRES</sequence>
<dbReference type="SMART" id="SM00421">
    <property type="entry name" value="HTH_LUXR"/>
    <property type="match status" value="1"/>
</dbReference>
<dbReference type="InterPro" id="IPR036388">
    <property type="entry name" value="WH-like_DNA-bd_sf"/>
</dbReference>
<feature type="modified residue" description="4-aspartylphosphate" evidence="4">
    <location>
        <position position="61"/>
    </location>
</feature>
<dbReference type="InterPro" id="IPR000792">
    <property type="entry name" value="Tscrpt_reg_LuxR_C"/>
</dbReference>
<dbReference type="Pfam" id="PF00072">
    <property type="entry name" value="Response_reg"/>
    <property type="match status" value="1"/>
</dbReference>
<evidence type="ECO:0000259" key="5">
    <source>
        <dbReference type="PROSITE" id="PS50043"/>
    </source>
</evidence>
<reference evidence="7 8" key="1">
    <citation type="submission" date="2019-12" db="EMBL/GenBank/DDBJ databases">
        <title>Comparative genomics gives insights into the taxonomy of the Azoarcus-Aromatoleum group and reveals separate origins of nif in the plant-associated Azoarcus and non-plant-associated Aromatoleum sub-groups.</title>
        <authorList>
            <person name="Lafos M."/>
            <person name="Maluk M."/>
            <person name="Batista M."/>
            <person name="Junghare M."/>
            <person name="Carmona M."/>
            <person name="Faoro H."/>
            <person name="Cruz L.M."/>
            <person name="Battistoni F."/>
            <person name="De Souza E."/>
            <person name="Pedrosa F."/>
            <person name="Chen W.-M."/>
            <person name="Poole P.S."/>
            <person name="Dixon R.A."/>
            <person name="James E.K."/>
        </authorList>
    </citation>
    <scope>NUCLEOTIDE SEQUENCE [LARGE SCALE GENOMIC DNA]</scope>
    <source>
        <strain evidence="7 8">22Lin</strain>
    </source>
</reference>
<dbReference type="InterPro" id="IPR001789">
    <property type="entry name" value="Sig_transdc_resp-reg_receiver"/>
</dbReference>
<evidence type="ECO:0000313" key="8">
    <source>
        <dbReference type="Proteomes" id="UP000648984"/>
    </source>
</evidence>
<feature type="domain" description="HTH luxR-type" evidence="5">
    <location>
        <begin position="142"/>
        <end position="206"/>
    </location>
</feature>
<proteinExistence type="predicted"/>
<evidence type="ECO:0000256" key="3">
    <source>
        <dbReference type="ARBA" id="ARBA00023163"/>
    </source>
</evidence>
<dbReference type="RefSeq" id="WP_169262783.1">
    <property type="nucleotide sequence ID" value="NZ_WTVQ01000082.1"/>
</dbReference>
<keyword evidence="3" id="KW-0804">Transcription</keyword>
<name>A0ABX1QJV7_9RHOO</name>
<keyword evidence="4" id="KW-0597">Phosphoprotein</keyword>
<gene>
    <name evidence="7" type="ORF">GPA25_23230</name>
</gene>
<dbReference type="InterPro" id="IPR016032">
    <property type="entry name" value="Sig_transdc_resp-reg_C-effctor"/>
</dbReference>
<feature type="domain" description="Response regulatory" evidence="6">
    <location>
        <begin position="9"/>
        <end position="126"/>
    </location>
</feature>
<dbReference type="EMBL" id="WTVQ01000082">
    <property type="protein sequence ID" value="NMG77669.1"/>
    <property type="molecule type" value="Genomic_DNA"/>
</dbReference>
<dbReference type="SMART" id="SM00448">
    <property type="entry name" value="REC"/>
    <property type="match status" value="1"/>
</dbReference>
<evidence type="ECO:0000313" key="7">
    <source>
        <dbReference type="EMBL" id="NMG77669.1"/>
    </source>
</evidence>
<dbReference type="PANTHER" id="PTHR44688">
    <property type="entry name" value="DNA-BINDING TRANSCRIPTIONAL ACTIVATOR DEVR_DOSR"/>
    <property type="match status" value="1"/>
</dbReference>
<dbReference type="Proteomes" id="UP000648984">
    <property type="component" value="Unassembled WGS sequence"/>
</dbReference>
<dbReference type="PRINTS" id="PR00038">
    <property type="entry name" value="HTHLUXR"/>
</dbReference>
<keyword evidence="2" id="KW-0238">DNA-binding</keyword>
<dbReference type="PROSITE" id="PS50110">
    <property type="entry name" value="RESPONSE_REGULATORY"/>
    <property type="match status" value="1"/>
</dbReference>
<keyword evidence="8" id="KW-1185">Reference proteome</keyword>
<keyword evidence="1" id="KW-0805">Transcription regulation</keyword>
<organism evidence="7 8">
    <name type="scientific">Aromatoleum diolicum</name>
    <dbReference type="NCBI Taxonomy" id="75796"/>
    <lineage>
        <taxon>Bacteria</taxon>
        <taxon>Pseudomonadati</taxon>
        <taxon>Pseudomonadota</taxon>
        <taxon>Betaproteobacteria</taxon>
        <taxon>Rhodocyclales</taxon>
        <taxon>Rhodocyclaceae</taxon>
        <taxon>Aromatoleum</taxon>
    </lineage>
</organism>
<accession>A0ABX1QJV7</accession>
<dbReference type="Pfam" id="PF00196">
    <property type="entry name" value="GerE"/>
    <property type="match status" value="1"/>
</dbReference>
<evidence type="ECO:0000256" key="4">
    <source>
        <dbReference type="PROSITE-ProRule" id="PRU00169"/>
    </source>
</evidence>
<dbReference type="Gene3D" id="3.40.50.2300">
    <property type="match status" value="1"/>
</dbReference>
<dbReference type="CDD" id="cd06170">
    <property type="entry name" value="LuxR_C_like"/>
    <property type="match status" value="1"/>
</dbReference>
<comment type="caution">
    <text evidence="7">The sequence shown here is derived from an EMBL/GenBank/DDBJ whole genome shotgun (WGS) entry which is preliminary data.</text>
</comment>
<evidence type="ECO:0000256" key="2">
    <source>
        <dbReference type="ARBA" id="ARBA00023125"/>
    </source>
</evidence>
<evidence type="ECO:0000256" key="1">
    <source>
        <dbReference type="ARBA" id="ARBA00023015"/>
    </source>
</evidence>
<dbReference type="PANTHER" id="PTHR44688:SF16">
    <property type="entry name" value="DNA-BINDING TRANSCRIPTIONAL ACTIVATOR DEVR_DOSR"/>
    <property type="match status" value="1"/>
</dbReference>
<protein>
    <submittedName>
        <fullName evidence="7">Response regulator</fullName>
    </submittedName>
</protein>
<dbReference type="InterPro" id="IPR011006">
    <property type="entry name" value="CheY-like_superfamily"/>
</dbReference>
<dbReference type="SUPFAM" id="SSF52172">
    <property type="entry name" value="CheY-like"/>
    <property type="match status" value="1"/>
</dbReference>